<keyword evidence="1" id="KW-1133">Transmembrane helix</keyword>
<dbReference type="EMBL" id="JAPFQO010000004">
    <property type="protein sequence ID" value="MCX2739821.1"/>
    <property type="molecule type" value="Genomic_DNA"/>
</dbReference>
<evidence type="ECO:0000313" key="2">
    <source>
        <dbReference type="EMBL" id="MCX2739821.1"/>
    </source>
</evidence>
<name>A0ABT3REG7_9BACT</name>
<dbReference type="Proteomes" id="UP001207228">
    <property type="component" value="Unassembled WGS sequence"/>
</dbReference>
<sequence>MSKMLLKPSYTVLSTFDIFSIILPGTIIPFTRLDSFTNLYNRIVDKGVPLEGWVAITAFFVVSYFIGHASFLVSKIFEVLYTRIRFSDSYLAKLLNHHSSLKQVKKVQKVQHLGDRNNPVDTYHWAYSYIRVKNLPALSELDKNSSLYSLFRSLTLVFSISALWTSISSLELINTDTFFLIIFNSVEILEVTTYLILSVLCFMIYYKTMNWTYKLAFDYVLIDQKNNTDKKETHSIIKP</sequence>
<feature type="transmembrane region" description="Helical" evidence="1">
    <location>
        <begin position="12"/>
        <end position="33"/>
    </location>
</feature>
<evidence type="ECO:0000313" key="3">
    <source>
        <dbReference type="Proteomes" id="UP001207228"/>
    </source>
</evidence>
<keyword evidence="1" id="KW-0812">Transmembrane</keyword>
<feature type="transmembrane region" description="Helical" evidence="1">
    <location>
        <begin position="53"/>
        <end position="73"/>
    </location>
</feature>
<feature type="transmembrane region" description="Helical" evidence="1">
    <location>
        <begin position="147"/>
        <end position="167"/>
    </location>
</feature>
<comment type="caution">
    <text evidence="2">The sequence shown here is derived from an EMBL/GenBank/DDBJ whole genome shotgun (WGS) entry which is preliminary data.</text>
</comment>
<feature type="transmembrane region" description="Helical" evidence="1">
    <location>
        <begin position="179"/>
        <end position="206"/>
    </location>
</feature>
<keyword evidence="1" id="KW-0472">Membrane</keyword>
<reference evidence="2 3" key="1">
    <citation type="submission" date="2022-11" db="EMBL/GenBank/DDBJ databases">
        <title>The characterization of three novel Bacteroidetes species and genomic analysis of their roles in tidal elemental geochemical cycles.</title>
        <authorList>
            <person name="Ma K.-J."/>
        </authorList>
    </citation>
    <scope>NUCLEOTIDE SEQUENCE [LARGE SCALE GENOMIC DNA]</scope>
    <source>
        <strain evidence="2 3">M82</strain>
    </source>
</reference>
<evidence type="ECO:0000256" key="1">
    <source>
        <dbReference type="SAM" id="Phobius"/>
    </source>
</evidence>
<protein>
    <submittedName>
        <fullName evidence="2">Uncharacterized protein</fullName>
    </submittedName>
</protein>
<dbReference type="RefSeq" id="WP_266051888.1">
    <property type="nucleotide sequence ID" value="NZ_JAPFQO010000004.1"/>
</dbReference>
<accession>A0ABT3REG7</accession>
<keyword evidence="3" id="KW-1185">Reference proteome</keyword>
<proteinExistence type="predicted"/>
<gene>
    <name evidence="2" type="ORF">OO017_07680</name>
</gene>
<organism evidence="2 3">
    <name type="scientific">Pontibacter anaerobius</name>
    <dbReference type="NCBI Taxonomy" id="2993940"/>
    <lineage>
        <taxon>Bacteria</taxon>
        <taxon>Pseudomonadati</taxon>
        <taxon>Bacteroidota</taxon>
        <taxon>Cytophagia</taxon>
        <taxon>Cytophagales</taxon>
        <taxon>Hymenobacteraceae</taxon>
        <taxon>Pontibacter</taxon>
    </lineage>
</organism>